<accession>A0ABY2WUM7</accession>
<comment type="caution">
    <text evidence="2">The sequence shown here is derived from an EMBL/GenBank/DDBJ whole genome shotgun (WGS) entry which is preliminary data.</text>
</comment>
<feature type="domain" description="Aminoglycoside phosphotransferase" evidence="1">
    <location>
        <begin position="35"/>
        <end position="257"/>
    </location>
</feature>
<dbReference type="InterPro" id="IPR011009">
    <property type="entry name" value="Kinase-like_dom_sf"/>
</dbReference>
<dbReference type="SUPFAM" id="SSF56112">
    <property type="entry name" value="Protein kinase-like (PK-like)"/>
    <property type="match status" value="1"/>
</dbReference>
<dbReference type="EMBL" id="VCPD01000007">
    <property type="protein sequence ID" value="TMV04922.1"/>
    <property type="molecule type" value="Genomic_DNA"/>
</dbReference>
<protein>
    <submittedName>
        <fullName evidence="2">Aminoglycoside phosphotransferase family protein</fullName>
    </submittedName>
</protein>
<dbReference type="Gene3D" id="3.90.1200.10">
    <property type="match status" value="1"/>
</dbReference>
<dbReference type="Pfam" id="PF01636">
    <property type="entry name" value="APH"/>
    <property type="match status" value="1"/>
</dbReference>
<reference evidence="2 3" key="1">
    <citation type="submission" date="2019-05" db="EMBL/GenBank/DDBJ databases">
        <title>Ruegeria sp. nov., isolated from tidal flat.</title>
        <authorList>
            <person name="Kim W."/>
        </authorList>
    </citation>
    <scope>NUCLEOTIDE SEQUENCE [LARGE SCALE GENOMIC DNA]</scope>
    <source>
        <strain evidence="2 3">CAU 1488</strain>
    </source>
</reference>
<gene>
    <name evidence="2" type="ORF">FGK63_17745</name>
</gene>
<name>A0ABY2WUM7_9RHOB</name>
<dbReference type="Proteomes" id="UP001193035">
    <property type="component" value="Unassembled WGS sequence"/>
</dbReference>
<keyword evidence="3" id="KW-1185">Reference proteome</keyword>
<dbReference type="RefSeq" id="WP_138844761.1">
    <property type="nucleotide sequence ID" value="NZ_VCPD01000007.1"/>
</dbReference>
<evidence type="ECO:0000259" key="1">
    <source>
        <dbReference type="Pfam" id="PF01636"/>
    </source>
</evidence>
<evidence type="ECO:0000313" key="2">
    <source>
        <dbReference type="EMBL" id="TMV04922.1"/>
    </source>
</evidence>
<sequence>MEPALSAAAPPPPALAAELRARGLLGDGDRFEALFGGRTNRVWKLLGSDSDQVLKLYCTGFRNPLFRNDAELEAACLRTFEGEGFAPRLRASGRFGDESWVLYDHAPGEPWRENPEPVARILRKVHTHPARIQAPKGCNGSADLAAHGDRILAQCSSREQATLEQLRPAAEIAPLSEHRLIHGDPVAGNILISRDRTTLIDWQCPALGDPSEDLALFLSPAMQRLYRGNPLSAEERERFLSAYDDSAIVARYRALRPWYAWRMAAYCLWRSENGAADYSAGYALELGTLRPR</sequence>
<evidence type="ECO:0000313" key="3">
    <source>
        <dbReference type="Proteomes" id="UP001193035"/>
    </source>
</evidence>
<dbReference type="InterPro" id="IPR002575">
    <property type="entry name" value="Aminoglycoside_PTrfase"/>
</dbReference>
<organism evidence="2 3">
    <name type="scientific">Ruegeria sediminis</name>
    <dbReference type="NCBI Taxonomy" id="2583820"/>
    <lineage>
        <taxon>Bacteria</taxon>
        <taxon>Pseudomonadati</taxon>
        <taxon>Pseudomonadota</taxon>
        <taxon>Alphaproteobacteria</taxon>
        <taxon>Rhodobacterales</taxon>
        <taxon>Roseobacteraceae</taxon>
        <taxon>Ruegeria</taxon>
    </lineage>
</organism>
<proteinExistence type="predicted"/>